<evidence type="ECO:0000256" key="1">
    <source>
        <dbReference type="ARBA" id="ARBA00022679"/>
    </source>
</evidence>
<comment type="caution">
    <text evidence="4">The sequence shown here is derived from an EMBL/GenBank/DDBJ whole genome shotgun (WGS) entry which is preliminary data.</text>
</comment>
<organism evidence="4 5">
    <name type="scientific">Amedibacillus dolichus</name>
    <dbReference type="NCBI Taxonomy" id="31971"/>
    <lineage>
        <taxon>Bacteria</taxon>
        <taxon>Bacillati</taxon>
        <taxon>Bacillota</taxon>
        <taxon>Erysipelotrichia</taxon>
        <taxon>Erysipelotrichales</taxon>
        <taxon>Erysipelotrichaceae</taxon>
        <taxon>Amedibacillus</taxon>
    </lineage>
</organism>
<reference evidence="4" key="1">
    <citation type="submission" date="2023-06" db="EMBL/GenBank/DDBJ databases">
        <title>Identification and characterization of horizontal gene transfer across gut microbiota members of farm animals based on homology search.</title>
        <authorList>
            <person name="Schwarzerova J."/>
            <person name="Nykrynova M."/>
            <person name="Jureckova K."/>
            <person name="Cejkova D."/>
            <person name="Rychlik I."/>
        </authorList>
    </citation>
    <scope>NUCLEOTIDE SEQUENCE</scope>
    <source>
        <strain evidence="4">ET39</strain>
    </source>
</reference>
<dbReference type="RefSeq" id="WP_289607703.1">
    <property type="nucleotide sequence ID" value="NZ_JAUDCG010000022.1"/>
</dbReference>
<sequence>MSISLDGVQTLVLGSMTLDVVLRLDALPGRMEDVNIHAQQLCIGGCAYNVYQAMKCCGSSARLLTQRGSGMYAEELDRRSEGDPDILTVVAEGENGCCYCLVEPDGERSFLSLHGVEYHYPLAQLAQMDLSALRFVYLCGIDLEEAGDEVLTLLGRWEQLQIFFAPGPRVTQQGGWESIYAHHPILHLNEAEACALSGQADAEMALRQLYAQTHAPVILTMGESGSMAYDGKRLVRAAACPCRVVDTIGAGDAHAGACLAMLEKGTSIEEMLRQANALAARAVSGAGALRCR</sequence>
<feature type="domain" description="Carbohydrate kinase PfkB" evidence="3">
    <location>
        <begin position="11"/>
        <end position="289"/>
    </location>
</feature>
<keyword evidence="1" id="KW-0808">Transferase</keyword>
<accession>A0ABT7UE93</accession>
<dbReference type="Proteomes" id="UP001529340">
    <property type="component" value="Unassembled WGS sequence"/>
</dbReference>
<dbReference type="InterPro" id="IPR029056">
    <property type="entry name" value="Ribokinase-like"/>
</dbReference>
<proteinExistence type="predicted"/>
<name>A0ABT7UE93_9FIRM</name>
<evidence type="ECO:0000313" key="4">
    <source>
        <dbReference type="EMBL" id="MDM8157240.1"/>
    </source>
</evidence>
<evidence type="ECO:0000259" key="3">
    <source>
        <dbReference type="Pfam" id="PF00294"/>
    </source>
</evidence>
<dbReference type="Gene3D" id="3.40.1190.20">
    <property type="match status" value="1"/>
</dbReference>
<keyword evidence="2 4" id="KW-0418">Kinase</keyword>
<evidence type="ECO:0000313" key="5">
    <source>
        <dbReference type="Proteomes" id="UP001529340"/>
    </source>
</evidence>
<reference evidence="4" key="2">
    <citation type="submission" date="2023-06" db="EMBL/GenBank/DDBJ databases">
        <authorList>
            <person name="Zeman M."/>
            <person name="Kubasova T."/>
            <person name="Jahodarova E."/>
            <person name="Nykrynova M."/>
            <person name="Rychlik I."/>
        </authorList>
    </citation>
    <scope>NUCLEOTIDE SEQUENCE</scope>
    <source>
        <strain evidence="4">ET39</strain>
    </source>
</reference>
<dbReference type="InterPro" id="IPR002139">
    <property type="entry name" value="Ribo/fructo_kinase"/>
</dbReference>
<dbReference type="PRINTS" id="PR00990">
    <property type="entry name" value="RIBOKINASE"/>
</dbReference>
<dbReference type="PANTHER" id="PTHR10584">
    <property type="entry name" value="SUGAR KINASE"/>
    <property type="match status" value="1"/>
</dbReference>
<protein>
    <submittedName>
        <fullName evidence="4">PfkB family carbohydrate kinase</fullName>
    </submittedName>
</protein>
<dbReference type="EMBL" id="JAUDCG010000022">
    <property type="protein sequence ID" value="MDM8157240.1"/>
    <property type="molecule type" value="Genomic_DNA"/>
</dbReference>
<keyword evidence="5" id="KW-1185">Reference proteome</keyword>
<evidence type="ECO:0000256" key="2">
    <source>
        <dbReference type="ARBA" id="ARBA00022777"/>
    </source>
</evidence>
<dbReference type="InterPro" id="IPR011611">
    <property type="entry name" value="PfkB_dom"/>
</dbReference>
<dbReference type="Pfam" id="PF00294">
    <property type="entry name" value="PfkB"/>
    <property type="match status" value="1"/>
</dbReference>
<dbReference type="GO" id="GO:0016301">
    <property type="term" value="F:kinase activity"/>
    <property type="evidence" value="ECO:0007669"/>
    <property type="project" value="UniProtKB-KW"/>
</dbReference>
<dbReference type="SUPFAM" id="SSF53613">
    <property type="entry name" value="Ribokinase-like"/>
    <property type="match status" value="1"/>
</dbReference>
<dbReference type="PANTHER" id="PTHR10584:SF166">
    <property type="entry name" value="RIBOKINASE"/>
    <property type="match status" value="1"/>
</dbReference>
<gene>
    <name evidence="4" type="ORF">QUV96_06250</name>
</gene>